<accession>A0A7W4YLL3</accession>
<feature type="domain" description="AB hydrolase-1" evidence="2">
    <location>
        <begin position="38"/>
        <end position="280"/>
    </location>
</feature>
<evidence type="ECO:0000313" key="3">
    <source>
        <dbReference type="EMBL" id="MBB2968799.1"/>
    </source>
</evidence>
<dbReference type="PANTHER" id="PTHR43329">
    <property type="entry name" value="EPOXIDE HYDROLASE"/>
    <property type="match status" value="1"/>
</dbReference>
<comment type="caution">
    <text evidence="3">The sequence shown here is derived from an EMBL/GenBank/DDBJ whole genome shotgun (WGS) entry which is preliminary data.</text>
</comment>
<protein>
    <submittedName>
        <fullName evidence="3">Haloacetate dehalogenase</fullName>
        <ecNumber evidence="3">3.8.1.3</ecNumber>
    </submittedName>
</protein>
<dbReference type="InterPro" id="IPR029058">
    <property type="entry name" value="AB_hydrolase_fold"/>
</dbReference>
<dbReference type="EC" id="3.8.1.3" evidence="3"/>
<proteinExistence type="predicted"/>
<dbReference type="InterPro" id="IPR000639">
    <property type="entry name" value="Epox_hydrolase-like"/>
</dbReference>
<evidence type="ECO:0000313" key="4">
    <source>
        <dbReference type="Proteomes" id="UP000538196"/>
    </source>
</evidence>
<keyword evidence="4" id="KW-1185">Reference proteome</keyword>
<dbReference type="EMBL" id="JACHVP010000004">
    <property type="protein sequence ID" value="MBB2968799.1"/>
    <property type="molecule type" value="Genomic_DNA"/>
</dbReference>
<dbReference type="Pfam" id="PF00561">
    <property type="entry name" value="Abhydrolase_1"/>
    <property type="match status" value="1"/>
</dbReference>
<dbReference type="AlphaFoldDB" id="A0A7W4YLL3"/>
<evidence type="ECO:0000259" key="2">
    <source>
        <dbReference type="Pfam" id="PF00561"/>
    </source>
</evidence>
<reference evidence="3 4" key="1">
    <citation type="submission" date="2020-08" db="EMBL/GenBank/DDBJ databases">
        <title>Sequencing the genomes of 1000 actinobacteria strains.</title>
        <authorList>
            <person name="Klenk H.-P."/>
        </authorList>
    </citation>
    <scope>NUCLEOTIDE SEQUENCE [LARGE SCALE GENOMIC DNA]</scope>
    <source>
        <strain evidence="3 4">DSM 20146</strain>
    </source>
</reference>
<dbReference type="Proteomes" id="UP000538196">
    <property type="component" value="Unassembled WGS sequence"/>
</dbReference>
<dbReference type="Gene3D" id="3.40.50.1820">
    <property type="entry name" value="alpha/beta hydrolase"/>
    <property type="match status" value="1"/>
</dbReference>
<dbReference type="InterPro" id="IPR000073">
    <property type="entry name" value="AB_hydrolase_1"/>
</dbReference>
<evidence type="ECO:0000256" key="1">
    <source>
        <dbReference type="ARBA" id="ARBA00022801"/>
    </source>
</evidence>
<dbReference type="PRINTS" id="PR00111">
    <property type="entry name" value="ABHYDROLASE"/>
</dbReference>
<name>A0A7W4YLL3_LEIAQ</name>
<dbReference type="RefSeq" id="WP_021757496.1">
    <property type="nucleotide sequence ID" value="NZ_JACHVP010000004.1"/>
</dbReference>
<dbReference type="PRINTS" id="PR00412">
    <property type="entry name" value="EPOXHYDRLASE"/>
</dbReference>
<sequence>MGVDDSGEDGAPIFDGFVVEDIAVPGGTVHLRRAGSGPVVLLLHGHPRTGSTWHRAAPRLAALGFTVVVPDLPGYGASLAPDPTPDHAPHSKRASSERLLAAMHALGHERFAVVGHDRGSYVAFRMAMDHPETVSRVALLDCIPIVEHLERITPEFAAQWWHWFFFAQPETPERVILADPDGWYRGDPEAMGAQNHAEWREAMRSPRVVRAMLEDYRAGLTVDRADEEADRAAGRRLTQPLLVLWSTRDDLEQLFGDPLLIWRDWADDARGHGIDSGHHMAEEAPGELTDALAAFLGAGTTEGAAVHPGVHSAP</sequence>
<keyword evidence="1 3" id="KW-0378">Hydrolase</keyword>
<gene>
    <name evidence="3" type="ORF">FHX33_003575</name>
</gene>
<organism evidence="3 4">
    <name type="scientific">Leifsonia aquatica</name>
    <name type="common">Corynebacterium aquaticum</name>
    <dbReference type="NCBI Taxonomy" id="144185"/>
    <lineage>
        <taxon>Bacteria</taxon>
        <taxon>Bacillati</taxon>
        <taxon>Actinomycetota</taxon>
        <taxon>Actinomycetes</taxon>
        <taxon>Micrococcales</taxon>
        <taxon>Microbacteriaceae</taxon>
        <taxon>Leifsonia</taxon>
    </lineage>
</organism>
<dbReference type="GO" id="GO:0018785">
    <property type="term" value="F:haloacetate dehalogenase activity"/>
    <property type="evidence" value="ECO:0007669"/>
    <property type="project" value="UniProtKB-EC"/>
</dbReference>
<dbReference type="SUPFAM" id="SSF53474">
    <property type="entry name" value="alpha/beta-Hydrolases"/>
    <property type="match status" value="1"/>
</dbReference>